<dbReference type="Proteomes" id="UP000004578">
    <property type="component" value="Unassembled WGS sequence"/>
</dbReference>
<sequence>MSTTRVHTRARAGPQPGFPLGCVPLPRGTHTRTLIYVTRAAHKGGIKPLCAVLCFLILSLVCDI</sequence>
<evidence type="ECO:0000313" key="1">
    <source>
        <dbReference type="EMBL" id="EJF51740.1"/>
    </source>
</evidence>
<name>J1HZD5_9ACTO</name>
<organism evidence="1 2">
    <name type="scientific">Schaalia georgiae F0490</name>
    <dbReference type="NCBI Taxonomy" id="1125717"/>
    <lineage>
        <taxon>Bacteria</taxon>
        <taxon>Bacillati</taxon>
        <taxon>Actinomycetota</taxon>
        <taxon>Actinomycetes</taxon>
        <taxon>Actinomycetales</taxon>
        <taxon>Actinomycetaceae</taxon>
        <taxon>Schaalia</taxon>
    </lineage>
</organism>
<proteinExistence type="predicted"/>
<keyword evidence="2" id="KW-1185">Reference proteome</keyword>
<dbReference type="EMBL" id="AKFS01000002">
    <property type="protein sequence ID" value="EJF51740.1"/>
    <property type="molecule type" value="Genomic_DNA"/>
</dbReference>
<dbReference type="AlphaFoldDB" id="J1HZD5"/>
<protein>
    <submittedName>
        <fullName evidence="1">Uncharacterized protein</fullName>
    </submittedName>
</protein>
<gene>
    <name evidence="1" type="ORF">HMPREF1317_0696</name>
</gene>
<evidence type="ECO:0000313" key="2">
    <source>
        <dbReference type="Proteomes" id="UP000004578"/>
    </source>
</evidence>
<reference evidence="1 2" key="1">
    <citation type="submission" date="2012-05" db="EMBL/GenBank/DDBJ databases">
        <authorList>
            <person name="Harkins D.M."/>
            <person name="Madupu R."/>
            <person name="Durkin A.S."/>
            <person name="Torralba M."/>
            <person name="Methe B."/>
            <person name="Sutton G.G."/>
            <person name="Nelson K.E."/>
        </authorList>
    </citation>
    <scope>NUCLEOTIDE SEQUENCE [LARGE SCALE GENOMIC DNA]</scope>
    <source>
        <strain evidence="1 2">F0490</strain>
    </source>
</reference>
<accession>J1HZD5</accession>
<dbReference type="PATRIC" id="fig|1125717.3.peg.21"/>
<comment type="caution">
    <text evidence="1">The sequence shown here is derived from an EMBL/GenBank/DDBJ whole genome shotgun (WGS) entry which is preliminary data.</text>
</comment>